<gene>
    <name evidence="1" type="ORF">IPH26_19585</name>
</gene>
<name>A0A9D7HMB5_9PROT</name>
<dbReference type="EMBL" id="JADJEV010000005">
    <property type="protein sequence ID" value="MBK6975037.1"/>
    <property type="molecule type" value="Genomic_DNA"/>
</dbReference>
<accession>A0A9D7HMB5</accession>
<sequence>MSIAPELEAHILRYYHVERWRIGTIARQLRVHGGTVRRVLAQAGLPRIGPVQRSSQLDAYLPFIAQTLEKFPTLTASRLYVMVRERGYLGGPDHFRHLISLHRPRPKAEAYLRLSTLPGE</sequence>
<dbReference type="InterPro" id="IPR009057">
    <property type="entry name" value="Homeodomain-like_sf"/>
</dbReference>
<proteinExistence type="predicted"/>
<organism evidence="1 2">
    <name type="scientific">Candidatus Methylophosphatis roskildensis</name>
    <dbReference type="NCBI Taxonomy" id="2899263"/>
    <lineage>
        <taxon>Bacteria</taxon>
        <taxon>Pseudomonadati</taxon>
        <taxon>Pseudomonadota</taxon>
        <taxon>Betaproteobacteria</taxon>
        <taxon>Nitrosomonadales</taxon>
        <taxon>Sterolibacteriaceae</taxon>
        <taxon>Candidatus Methylophosphatis</taxon>
    </lineage>
</organism>
<evidence type="ECO:0000313" key="2">
    <source>
        <dbReference type="Proteomes" id="UP000807785"/>
    </source>
</evidence>
<evidence type="ECO:0000313" key="1">
    <source>
        <dbReference type="EMBL" id="MBK6975037.1"/>
    </source>
</evidence>
<dbReference type="AlphaFoldDB" id="A0A9D7HMB5"/>
<dbReference type="Proteomes" id="UP000807785">
    <property type="component" value="Unassembled WGS sequence"/>
</dbReference>
<comment type="caution">
    <text evidence="1">The sequence shown here is derived from an EMBL/GenBank/DDBJ whole genome shotgun (WGS) entry which is preliminary data.</text>
</comment>
<protein>
    <submittedName>
        <fullName evidence="1">Transposase</fullName>
    </submittedName>
</protein>
<reference evidence="1" key="1">
    <citation type="submission" date="2020-10" db="EMBL/GenBank/DDBJ databases">
        <title>Connecting structure to function with the recovery of over 1000 high-quality activated sludge metagenome-assembled genomes encoding full-length rRNA genes using long-read sequencing.</title>
        <authorList>
            <person name="Singleton C.M."/>
            <person name="Petriglieri F."/>
            <person name="Kristensen J.M."/>
            <person name="Kirkegaard R.H."/>
            <person name="Michaelsen T.Y."/>
            <person name="Andersen M.H."/>
            <person name="Karst S.M."/>
            <person name="Dueholm M.S."/>
            <person name="Nielsen P.H."/>
            <person name="Albertsen M."/>
        </authorList>
    </citation>
    <scope>NUCLEOTIDE SEQUENCE</scope>
    <source>
        <strain evidence="1">Bjer_18-Q3-R1-45_BAT3C.347</strain>
    </source>
</reference>
<dbReference type="SUPFAM" id="SSF46689">
    <property type="entry name" value="Homeodomain-like"/>
    <property type="match status" value="1"/>
</dbReference>